<dbReference type="GO" id="GO:0003677">
    <property type="term" value="F:DNA binding"/>
    <property type="evidence" value="ECO:0007669"/>
    <property type="project" value="UniProtKB-KW"/>
</dbReference>
<evidence type="ECO:0000313" key="12">
    <source>
        <dbReference type="Proteomes" id="UP001199106"/>
    </source>
</evidence>
<dbReference type="InterPro" id="IPR057215">
    <property type="entry name" value="DUF7893"/>
</dbReference>
<accession>A0AAD4FKC3</accession>
<proteinExistence type="inferred from homology"/>
<evidence type="ECO:0000256" key="7">
    <source>
        <dbReference type="ARBA" id="ARBA00023242"/>
    </source>
</evidence>
<comment type="caution">
    <text evidence="11">The sequence shown here is derived from an EMBL/GenBank/DDBJ whole genome shotgun (WGS) entry which is preliminary data.</text>
</comment>
<dbReference type="InterPro" id="IPR029063">
    <property type="entry name" value="SAM-dependent_MTases_sf"/>
</dbReference>
<dbReference type="PANTHER" id="PTHR10629:SF54">
    <property type="entry name" value="DNA METHYLTRANSFERASE DIM-2"/>
    <property type="match status" value="1"/>
</dbReference>
<dbReference type="InterPro" id="IPR001525">
    <property type="entry name" value="C5_MeTfrase"/>
</dbReference>
<dbReference type="GO" id="GO:0005634">
    <property type="term" value="C:nucleus"/>
    <property type="evidence" value="ECO:0007669"/>
    <property type="project" value="UniProtKB-SubCell"/>
</dbReference>
<keyword evidence="5 8" id="KW-0949">S-adenosyl-L-methionine</keyword>
<feature type="compositionally biased region" description="Basic and acidic residues" evidence="9">
    <location>
        <begin position="1123"/>
        <end position="1138"/>
    </location>
</feature>
<evidence type="ECO:0000256" key="8">
    <source>
        <dbReference type="PROSITE-ProRule" id="PRU01016"/>
    </source>
</evidence>
<dbReference type="GO" id="GO:0003886">
    <property type="term" value="F:DNA (cytosine-5-)-methyltransferase activity"/>
    <property type="evidence" value="ECO:0007669"/>
    <property type="project" value="UniProtKB-EC"/>
</dbReference>
<dbReference type="GO" id="GO:0032259">
    <property type="term" value="P:methylation"/>
    <property type="evidence" value="ECO:0007669"/>
    <property type="project" value="UniProtKB-KW"/>
</dbReference>
<evidence type="ECO:0000256" key="6">
    <source>
        <dbReference type="ARBA" id="ARBA00023125"/>
    </source>
</evidence>
<dbReference type="Gene3D" id="3.90.120.10">
    <property type="entry name" value="DNA Methylase, subunit A, domain 2"/>
    <property type="match status" value="1"/>
</dbReference>
<dbReference type="InterPro" id="IPR001025">
    <property type="entry name" value="BAH_dom"/>
</dbReference>
<dbReference type="PROSITE" id="PS51038">
    <property type="entry name" value="BAH"/>
    <property type="match status" value="2"/>
</dbReference>
<evidence type="ECO:0000256" key="4">
    <source>
        <dbReference type="ARBA" id="ARBA00022679"/>
    </source>
</evidence>
<dbReference type="InterPro" id="IPR018117">
    <property type="entry name" value="C5_DNA_meth_AS"/>
</dbReference>
<dbReference type="PRINTS" id="PR00105">
    <property type="entry name" value="C5METTRFRASE"/>
</dbReference>
<dbReference type="PROSITE" id="PS51679">
    <property type="entry name" value="SAM_MT_C5"/>
    <property type="match status" value="1"/>
</dbReference>
<dbReference type="GO" id="GO:0044027">
    <property type="term" value="P:negative regulation of gene expression via chromosomal CpG island methylation"/>
    <property type="evidence" value="ECO:0007669"/>
    <property type="project" value="TreeGrafter"/>
</dbReference>
<feature type="compositionally biased region" description="Polar residues" evidence="9">
    <location>
        <begin position="1226"/>
        <end position="1239"/>
    </location>
</feature>
<dbReference type="InterPro" id="IPR050390">
    <property type="entry name" value="C5-Methyltransferase"/>
</dbReference>
<dbReference type="Gene3D" id="2.30.30.490">
    <property type="match status" value="1"/>
</dbReference>
<feature type="compositionally biased region" description="Basic residues" evidence="9">
    <location>
        <begin position="1245"/>
        <end position="1256"/>
    </location>
</feature>
<keyword evidence="4 8" id="KW-0808">Transferase</keyword>
<feature type="domain" description="BAH" evidence="10">
    <location>
        <begin position="511"/>
        <end position="638"/>
    </location>
</feature>
<dbReference type="SUPFAM" id="SSF53335">
    <property type="entry name" value="S-adenosyl-L-methionine-dependent methyltransferases"/>
    <property type="match status" value="1"/>
</dbReference>
<sequence>MPPILAEDGIAMLEPDSKKRRRSAQSAHTRHWSEPTISLSATSDFARSHVANWSSPVPVTPESEALRKLKTEWNRQSRGLPFYHGRDSEKKLLIVDLQDFEIYRAPESDKRAYELTALHHLEVPITKKLCFDGFICLGATKYYVHAVPIQDSSVEGYGDRESAGVTTYIQSTLASRDTVYNVWYRLNQAAPGYREFQRSFVWVAQLGKHVIDYLESQSAGTVGLNDFREDFHAWVTQRFARCADFEQWHRAFRRQTDFRVGVNAYIEYFYNQAFNLPNSKQLLAHPLWSECLAKGLTAVETQEQVIAQTIATPEVFNCFKDMYFGGQLREQRPVEMIVVEQERRKRKLGFAKRPSTRQTTSMRPNVCKPYGNSPVRVGDVVAWIPDKVDSSVWKNTDWHWLAYVQATETLRPGVQKLSVLWIYRHCETNIYKATYPYDNEVFLSDNCNCTNGELLSTDIEGRYDVDWSPTVIDTNRFFIRQTYITQESAFVSFRSSHKTCTCLKPKSTPINKYRRGDTVYLERTLHNDHILDPVVVYNIDLVNAIVKVRKLLRLKRDCEKLAASVGRANLALNELVLTNDYEDVAISRIQRRCFVRFVPKHDIQSDRIPFTYSRGGAGDLWFLAMGLIAKGKEQNLVFLRALPNSFNEGPKMTSPQPLRGMSLFSGGGSLDRGLEEGGAVAFHSAVDFSQHAIHTQRANSKTPKTMCLFCGSVDDHFNAALEGNKLNLVPRVGEVDFIAAGSPCPGFSALQHNFLSKQSLRNASHISTFCSYVDLYRPLYGVLENVVNMASTRVGYEDQNVLSQVVACLVSLGYQCNQYIMDAWSYGSAQQRSRLILTIAAPGLEPIAQPWHTHARPYEGTTGRSLGYLLNGERFGEREYYPTPFAYVPAVTVDDGLPDIGTGILQTCIPFPDHRVAGFPTRKQRALVKCIPRQPPGSGYKEADQRGLIPTLLRDSRTEIGKAYSRIKADGLVPTITTNIVIRDSRNGATLHWDQHRSISVLEARRTQGYMDEEPIIGNLTEQYKIVGNGVDRKVAFAMGLALLRAVQKNDAGFTADRTTQNSAEMIDFTSDTTVESDQGSGSKVDYKSVVPEVLPVRKKERTRSTGPVLRIPRRSKTVETTQDDRRSSVASGKDTRSSSRPTQKPIETQHAQSRSSERHNPNFFSRLSKSLSASVDRLSLSSMAYSRPVTIPMPMKRSREDDVEDSTTESESHYFQERPRKQPRVSETPTLGSTTSGEVENFRRKSVFSHRHSRRSSSSSSTARRTRHSGLSVEFVPKNWDKRPEVETRGLDFEEEFV</sequence>
<feature type="region of interest" description="Disordered" evidence="9">
    <location>
        <begin position="1098"/>
        <end position="1163"/>
    </location>
</feature>
<dbReference type="PANTHER" id="PTHR10629">
    <property type="entry name" value="CYTOSINE-SPECIFIC METHYLTRANSFERASE"/>
    <property type="match status" value="1"/>
</dbReference>
<evidence type="ECO:0000256" key="3">
    <source>
        <dbReference type="ARBA" id="ARBA00022603"/>
    </source>
</evidence>
<feature type="region of interest" description="Disordered" evidence="9">
    <location>
        <begin position="1192"/>
        <end position="1276"/>
    </location>
</feature>
<dbReference type="InterPro" id="IPR043151">
    <property type="entry name" value="BAH_sf"/>
</dbReference>
<feature type="region of interest" description="Disordered" evidence="9">
    <location>
        <begin position="1"/>
        <end position="34"/>
    </location>
</feature>
<evidence type="ECO:0000259" key="10">
    <source>
        <dbReference type="PROSITE" id="PS51038"/>
    </source>
</evidence>
<comment type="similarity">
    <text evidence="8">Belongs to the class I-like SAM-binding methyltransferase superfamily. C5-methyltransferase family.</text>
</comment>
<feature type="compositionally biased region" description="Polar residues" evidence="9">
    <location>
        <begin position="1139"/>
        <end position="1155"/>
    </location>
</feature>
<dbReference type="Gene3D" id="3.40.50.150">
    <property type="entry name" value="Vaccinia Virus protein VP39"/>
    <property type="match status" value="1"/>
</dbReference>
<protein>
    <recommendedName>
        <fullName evidence="2">DNA (cytosine-5-)-methyltransferase</fullName>
        <ecNumber evidence="2">2.1.1.37</ecNumber>
    </recommendedName>
</protein>
<keyword evidence="6" id="KW-0238">DNA-binding</keyword>
<comment type="subcellular location">
    <subcellularLocation>
        <location evidence="1">Nucleus</location>
    </subcellularLocation>
</comment>
<dbReference type="EMBL" id="JAANER010000004">
    <property type="protein sequence ID" value="KAG9190111.1"/>
    <property type="molecule type" value="Genomic_DNA"/>
</dbReference>
<evidence type="ECO:0000256" key="2">
    <source>
        <dbReference type="ARBA" id="ARBA00011975"/>
    </source>
</evidence>
<dbReference type="Pfam" id="PF00145">
    <property type="entry name" value="DNA_methylase"/>
    <property type="match status" value="1"/>
</dbReference>
<dbReference type="Pfam" id="PF25423">
    <property type="entry name" value="DUF7893"/>
    <property type="match status" value="1"/>
</dbReference>
<organism evidence="11 12">
    <name type="scientific">Alternaria panax</name>
    <dbReference type="NCBI Taxonomy" id="48097"/>
    <lineage>
        <taxon>Eukaryota</taxon>
        <taxon>Fungi</taxon>
        <taxon>Dikarya</taxon>
        <taxon>Ascomycota</taxon>
        <taxon>Pezizomycotina</taxon>
        <taxon>Dothideomycetes</taxon>
        <taxon>Pleosporomycetidae</taxon>
        <taxon>Pleosporales</taxon>
        <taxon>Pleosporineae</taxon>
        <taxon>Pleosporaceae</taxon>
        <taxon>Alternaria</taxon>
        <taxon>Alternaria sect. Panax</taxon>
    </lineage>
</organism>
<feature type="domain" description="BAH" evidence="10">
    <location>
        <begin position="373"/>
        <end position="494"/>
    </location>
</feature>
<dbReference type="GO" id="GO:0003682">
    <property type="term" value="F:chromatin binding"/>
    <property type="evidence" value="ECO:0007669"/>
    <property type="project" value="InterPro"/>
</dbReference>
<evidence type="ECO:0000313" key="11">
    <source>
        <dbReference type="EMBL" id="KAG9190111.1"/>
    </source>
</evidence>
<feature type="active site" evidence="8">
    <location>
        <position position="744"/>
    </location>
</feature>
<dbReference type="Proteomes" id="UP001199106">
    <property type="component" value="Unassembled WGS sequence"/>
</dbReference>
<keyword evidence="12" id="KW-1185">Reference proteome</keyword>
<evidence type="ECO:0000256" key="1">
    <source>
        <dbReference type="ARBA" id="ARBA00004123"/>
    </source>
</evidence>
<feature type="compositionally biased region" description="Basic and acidic residues" evidence="9">
    <location>
        <begin position="1211"/>
        <end position="1221"/>
    </location>
</feature>
<keyword evidence="3 8" id="KW-0489">Methyltransferase</keyword>
<name>A0AAD4FKC3_9PLEO</name>
<evidence type="ECO:0000256" key="5">
    <source>
        <dbReference type="ARBA" id="ARBA00022691"/>
    </source>
</evidence>
<dbReference type="EC" id="2.1.1.37" evidence="2"/>
<dbReference type="PROSITE" id="PS00094">
    <property type="entry name" value="C5_MTASE_1"/>
    <property type="match status" value="1"/>
</dbReference>
<keyword evidence="7" id="KW-0539">Nucleus</keyword>
<evidence type="ECO:0000256" key="9">
    <source>
        <dbReference type="SAM" id="MobiDB-lite"/>
    </source>
</evidence>
<reference evidence="11" key="1">
    <citation type="submission" date="2021-07" db="EMBL/GenBank/DDBJ databases">
        <title>Genome Resource of American Ginseng Black Spot Pathogen Alternaria panax.</title>
        <authorList>
            <person name="Qiu C."/>
            <person name="Wang W."/>
            <person name="Liu Z."/>
        </authorList>
    </citation>
    <scope>NUCLEOTIDE SEQUENCE</scope>
    <source>
        <strain evidence="11">BNCC115425</strain>
    </source>
</reference>
<gene>
    <name evidence="11" type="ORF">G6011_08199</name>
</gene>